<comment type="caution">
    <text evidence="6">The sequence shown here is derived from an EMBL/GenBank/DDBJ whole genome shotgun (WGS) entry which is preliminary data.</text>
</comment>
<evidence type="ECO:0000256" key="2">
    <source>
        <dbReference type="SAM" id="MobiDB-lite"/>
    </source>
</evidence>
<evidence type="ECO:0000256" key="1">
    <source>
        <dbReference type="ARBA" id="ARBA00022737"/>
    </source>
</evidence>
<evidence type="ECO:0000313" key="6">
    <source>
        <dbReference type="EMBL" id="KAF5554145.1"/>
    </source>
</evidence>
<evidence type="ECO:0000313" key="7">
    <source>
        <dbReference type="Proteomes" id="UP000522262"/>
    </source>
</evidence>
<name>A0A8H5JF23_9HYPO</name>
<evidence type="ECO:0000259" key="3">
    <source>
        <dbReference type="Pfam" id="PF20183"/>
    </source>
</evidence>
<dbReference type="EMBL" id="JAAOAM010000046">
    <property type="protein sequence ID" value="KAF5554145.1"/>
    <property type="molecule type" value="Genomic_DNA"/>
</dbReference>
<protein>
    <recommendedName>
        <fullName evidence="8">NACHT domain-containing protein</fullName>
    </recommendedName>
</protein>
<proteinExistence type="predicted"/>
<dbReference type="InterPro" id="IPR046676">
    <property type="entry name" value="DUF6546"/>
</dbReference>
<dbReference type="PANTHER" id="PTHR10039">
    <property type="entry name" value="AMELOGENIN"/>
    <property type="match status" value="1"/>
</dbReference>
<dbReference type="PANTHER" id="PTHR10039:SF5">
    <property type="entry name" value="NACHT DOMAIN-CONTAINING PROTEIN"/>
    <property type="match status" value="1"/>
</dbReference>
<dbReference type="Gene3D" id="3.40.50.300">
    <property type="entry name" value="P-loop containing nucleotide triphosphate hydrolases"/>
    <property type="match status" value="1"/>
</dbReference>
<dbReference type="InterPro" id="IPR027417">
    <property type="entry name" value="P-loop_NTPase"/>
</dbReference>
<dbReference type="Pfam" id="PF25053">
    <property type="entry name" value="DUF7791"/>
    <property type="match status" value="1"/>
</dbReference>
<dbReference type="Pfam" id="PF24883">
    <property type="entry name" value="NPHP3_N"/>
    <property type="match status" value="1"/>
</dbReference>
<sequence length="1658" mass="189769">MTSASSNPGIPISYEWSSLPVELRPQIFGYVAGEQKSRTTELTPYACVSSEWQDYFERFTFRRLLIDNSQLTRFSKMTDGEKAARLSYIRYLCLRIKLQDYYHPECDMPESHATINWNNRRFTQSLELLFHVLRRWNPSSNRDTGLILEITAYSPGDNRRSPDASMEYALHENFQLEEDLASSPSMATFMYDKAARDRLATGMIWHRPTTVQGLKRLHGTPLALTTRTDLKEVPIVHTLWIRHQFKRGIKGSSLARILRMALTKVTSFRLETGPDPHPQLRYFSEWNSLILQLPHHIRHFSFNIIPRPFLPRLFTNETSGLPSSLAESAHHLVSLCPPAGTNSLDFIQHLRKSQRTEHGSRLAQLCLEVPYNPRGGASVFQGKIDHLLKEAAVTARDLPEIKIMEIWCHDRMKAFVFRYEHERDQVAITWRASKDWVNLAESSIQQWERVAQRASDHFPREQTTILTGFEALGAASAVLQVISFATDVVVACKNAYDGAATSQDDLQRYAGQMSEAVGRVHTRCQQMKNANSRFTSPELQNIAKECKDAADKLDTEAQYVISLQAKGDLAKAIRKVIRASWHRKKLQALQESLSMYQQVMKTELTSHLWRCSSTQSDAIYFQQEATFSKLDTDVRFLIDQLAQGMTDVKDLVKREHATTRSAITHEGARVEAAINSHTDSQVLELRTTAESKRKCDIFLQSLKAPRMNQRYNDVMDSRDASFNQVFATYEDMIDMYSGDSEESGHSTDDYSLENDGNSDDEDNSGDNDDQGDDDPEDDDSSEEVKSEGYESSEAASDPGYRSEMDKIYDSWLTFNSWLKSDDKLFYIQGKPGSGKSTLIKFILNQDQTRDLIQEWSPDAIIISYFFWKIGSEEQNSIKGLWCSLLYQRLQDQQHLILSAMEHFSHLSLHSEYHDWSIKDLQAIWDCLTDMDARSICIFIDGLDEIRNEDGFSQLSKSIQYISRLPKVKLCMSTRPEAQIMRWLQTTNAVGILLEDLTRFDMLVFVRTRLRELLLNCHVSSEIIYRLRQQLVDKAQGVFLWLHLATRSIIEGIENGDSDDMLSIRIHELPGDLEKLYEDMWQRSNLKSTVYRETARRFFRYVLRSAEGGRIAVPLGCKSSLPLTLQIAYAENTTAQQNLYTNTGSIGITDIMRLCDEAKASIHTRCAGLLEVQKQNLDVKILEILGCRYIKAEVIKATDKVAFIHRTAYDFLMDTEAGQSILGREPQSDLPWETRLLNGLVCTLIVLVSKMDLPCPGHAIIEQIATFATRWGSEGLQLATEMLDTIQPLFDKLLIRDHVHPWRPESHFLTDLIRHDVFDDYVISYLTAETSPHMATNVMRQGWNILFSTKLRKKTFDNLVALGANPHEYGVIRSRPPCEPFVEMKTAFTSLLTVYFLMHHRIIPGSIKERYLDLPYEALEVAIEMATTCQDLNAAVLFFAFFSDDEKMVRLENDDPIWMFTKLDHDTLFVVFEINIQFLLLHLLSKVGESLADNLLKVPGAQHILKKLDSPLIKVRYFMRPSLARDSLKQCNAPRPKFEHVVSRVASLSSINIKQLFDVDLKNQCRETCEAFQVQTKTDVITQFVNNLETEEVDAEDMMITLASENLGLGTYEEAGIIPSPKSLKGSKWSREMAWRLFPLSMQRLEAVAADKEAMKVQE</sequence>
<dbReference type="InterPro" id="IPR056884">
    <property type="entry name" value="NPHP3-like_N"/>
</dbReference>
<dbReference type="SUPFAM" id="SSF52540">
    <property type="entry name" value="P-loop containing nucleoside triphosphate hydrolases"/>
    <property type="match status" value="2"/>
</dbReference>
<organism evidence="6 7">
    <name type="scientific">Fusarium mexicanum</name>
    <dbReference type="NCBI Taxonomy" id="751941"/>
    <lineage>
        <taxon>Eukaryota</taxon>
        <taxon>Fungi</taxon>
        <taxon>Dikarya</taxon>
        <taxon>Ascomycota</taxon>
        <taxon>Pezizomycotina</taxon>
        <taxon>Sordariomycetes</taxon>
        <taxon>Hypocreomycetidae</taxon>
        <taxon>Hypocreales</taxon>
        <taxon>Nectriaceae</taxon>
        <taxon>Fusarium</taxon>
        <taxon>Fusarium fujikuroi species complex</taxon>
    </lineage>
</organism>
<evidence type="ECO:0008006" key="8">
    <source>
        <dbReference type="Google" id="ProtNLM"/>
    </source>
</evidence>
<dbReference type="Pfam" id="PF20183">
    <property type="entry name" value="DUF6546"/>
    <property type="match status" value="1"/>
</dbReference>
<evidence type="ECO:0000259" key="5">
    <source>
        <dbReference type="Pfam" id="PF25053"/>
    </source>
</evidence>
<dbReference type="Proteomes" id="UP000522262">
    <property type="component" value="Unassembled WGS sequence"/>
</dbReference>
<keyword evidence="7" id="KW-1185">Reference proteome</keyword>
<feature type="domain" description="DUF7791" evidence="5">
    <location>
        <begin position="1088"/>
        <end position="1241"/>
    </location>
</feature>
<feature type="domain" description="Nephrocystin 3-like N-terminal" evidence="4">
    <location>
        <begin position="813"/>
        <end position="974"/>
    </location>
</feature>
<feature type="domain" description="DUF6546" evidence="3">
    <location>
        <begin position="315"/>
        <end position="465"/>
    </location>
</feature>
<evidence type="ECO:0000259" key="4">
    <source>
        <dbReference type="Pfam" id="PF24883"/>
    </source>
</evidence>
<dbReference type="InterPro" id="IPR056693">
    <property type="entry name" value="DUF7791"/>
</dbReference>
<feature type="region of interest" description="Disordered" evidence="2">
    <location>
        <begin position="737"/>
        <end position="800"/>
    </location>
</feature>
<gene>
    <name evidence="6" type="ORF">FMEXI_2129</name>
</gene>
<reference evidence="6 7" key="1">
    <citation type="submission" date="2020-05" db="EMBL/GenBank/DDBJ databases">
        <title>Identification and distribution of gene clusters putatively required for synthesis of sphingolipid metabolism inhibitors in phylogenetically diverse species of the filamentous fungus Fusarium.</title>
        <authorList>
            <person name="Kim H.-S."/>
            <person name="Busman M."/>
            <person name="Brown D.W."/>
            <person name="Divon H."/>
            <person name="Uhlig S."/>
            <person name="Proctor R.H."/>
        </authorList>
    </citation>
    <scope>NUCLEOTIDE SEQUENCE [LARGE SCALE GENOMIC DNA]</scope>
    <source>
        <strain evidence="6 7">NRRL 53147</strain>
    </source>
</reference>
<feature type="compositionally biased region" description="Acidic residues" evidence="2">
    <location>
        <begin position="750"/>
        <end position="781"/>
    </location>
</feature>
<keyword evidence="1" id="KW-0677">Repeat</keyword>
<accession>A0A8H5JF23</accession>